<dbReference type="PANTHER" id="PTHR46841:SF7">
    <property type="entry name" value="IG-LIKE DOMAIN-CONTAINING PROTEIN"/>
    <property type="match status" value="1"/>
</dbReference>
<dbReference type="PANTHER" id="PTHR46841">
    <property type="entry name" value="OX-2 MEMBRANE GLYCOPROTEIN"/>
    <property type="match status" value="1"/>
</dbReference>
<keyword evidence="4 9" id="KW-1133">Transmembrane helix</keyword>
<evidence type="ECO:0000313" key="11">
    <source>
        <dbReference type="EMBL" id="KAJ8247240.1"/>
    </source>
</evidence>
<name>A0A9Q1CUD5_CONCO</name>
<sequence>MGPVIFYIHIARSKNQHVAPVLKMRPIFPFISKLFIFIVGIAAFASESVLTMAIVTAMHDAALSCKLTHHEQIIEVTWEKITLNSTENVASFSRFGAKISKPFQDNVQFLEHGLHKSSLLIKGMRRDHKACYKCTFYSFSDEAISSTACLKVEEHKEPVTEVNETFSRDDRILHTLSCFDGASKHEGHMHNDSPVGSSVGRFDPSSDHSVSVIKASVADDKNLICVVHPPPEVKGKDVSMVKGKPQTMFISNRSGRLSPTVGLVILVTALGIYNS</sequence>
<keyword evidence="3" id="KW-0732">Signal</keyword>
<gene>
    <name evidence="11" type="ORF">COCON_G00234350</name>
</gene>
<protein>
    <recommendedName>
        <fullName evidence="10">Ig-like domain-containing protein</fullName>
    </recommendedName>
</protein>
<evidence type="ECO:0000256" key="3">
    <source>
        <dbReference type="ARBA" id="ARBA00022729"/>
    </source>
</evidence>
<keyword evidence="2 9" id="KW-0812">Transmembrane</keyword>
<dbReference type="GO" id="GO:0009986">
    <property type="term" value="C:cell surface"/>
    <property type="evidence" value="ECO:0007669"/>
    <property type="project" value="TreeGrafter"/>
</dbReference>
<dbReference type="GO" id="GO:0098632">
    <property type="term" value="F:cell-cell adhesion mediator activity"/>
    <property type="evidence" value="ECO:0007669"/>
    <property type="project" value="InterPro"/>
</dbReference>
<dbReference type="InterPro" id="IPR013106">
    <property type="entry name" value="Ig_V-set"/>
</dbReference>
<dbReference type="InterPro" id="IPR007110">
    <property type="entry name" value="Ig-like_dom"/>
</dbReference>
<evidence type="ECO:0000256" key="7">
    <source>
        <dbReference type="ARBA" id="ARBA00023180"/>
    </source>
</evidence>
<reference evidence="11" key="1">
    <citation type="journal article" date="2023" name="Science">
        <title>Genome structures resolve the early diversification of teleost fishes.</title>
        <authorList>
            <person name="Parey E."/>
            <person name="Louis A."/>
            <person name="Montfort J."/>
            <person name="Bouchez O."/>
            <person name="Roques C."/>
            <person name="Iampietro C."/>
            <person name="Lluch J."/>
            <person name="Castinel A."/>
            <person name="Donnadieu C."/>
            <person name="Desvignes T."/>
            <person name="Floi Bucao C."/>
            <person name="Jouanno E."/>
            <person name="Wen M."/>
            <person name="Mejri S."/>
            <person name="Dirks R."/>
            <person name="Jansen H."/>
            <person name="Henkel C."/>
            <person name="Chen W.J."/>
            <person name="Zahm M."/>
            <person name="Cabau C."/>
            <person name="Klopp C."/>
            <person name="Thompson A.W."/>
            <person name="Robinson-Rechavi M."/>
            <person name="Braasch I."/>
            <person name="Lecointre G."/>
            <person name="Bobe J."/>
            <person name="Postlethwait J.H."/>
            <person name="Berthelot C."/>
            <person name="Roest Crollius H."/>
            <person name="Guiguen Y."/>
        </authorList>
    </citation>
    <scope>NUCLEOTIDE SEQUENCE</scope>
    <source>
        <strain evidence="11">Concon-B</strain>
    </source>
</reference>
<evidence type="ECO:0000259" key="10">
    <source>
        <dbReference type="PROSITE" id="PS50835"/>
    </source>
</evidence>
<dbReference type="SUPFAM" id="SSF48726">
    <property type="entry name" value="Immunoglobulin"/>
    <property type="match status" value="1"/>
</dbReference>
<evidence type="ECO:0000256" key="6">
    <source>
        <dbReference type="ARBA" id="ARBA00023157"/>
    </source>
</evidence>
<dbReference type="GO" id="GO:0150079">
    <property type="term" value="P:negative regulation of neuroinflammatory response"/>
    <property type="evidence" value="ECO:0007669"/>
    <property type="project" value="TreeGrafter"/>
</dbReference>
<dbReference type="Gene3D" id="2.60.40.10">
    <property type="entry name" value="Immunoglobulins"/>
    <property type="match status" value="1"/>
</dbReference>
<dbReference type="EMBL" id="JAFJMO010000456">
    <property type="protein sequence ID" value="KAJ8247240.1"/>
    <property type="molecule type" value="Genomic_DNA"/>
</dbReference>
<dbReference type="GO" id="GO:0043025">
    <property type="term" value="C:neuronal cell body"/>
    <property type="evidence" value="ECO:0007669"/>
    <property type="project" value="TreeGrafter"/>
</dbReference>
<dbReference type="AlphaFoldDB" id="A0A9Q1CUD5"/>
<dbReference type="InterPro" id="IPR047164">
    <property type="entry name" value="OX2G-like"/>
</dbReference>
<dbReference type="GO" id="GO:0016020">
    <property type="term" value="C:membrane"/>
    <property type="evidence" value="ECO:0007669"/>
    <property type="project" value="UniProtKB-SubCell"/>
</dbReference>
<keyword evidence="6" id="KW-1015">Disulfide bond</keyword>
<dbReference type="InterPro" id="IPR036179">
    <property type="entry name" value="Ig-like_dom_sf"/>
</dbReference>
<comment type="subcellular location">
    <subcellularLocation>
        <location evidence="1">Membrane</location>
        <topology evidence="1">Single-pass membrane protein</topology>
    </subcellularLocation>
</comment>
<dbReference type="GO" id="GO:0034113">
    <property type="term" value="P:heterotypic cell-cell adhesion"/>
    <property type="evidence" value="ECO:0007669"/>
    <property type="project" value="TreeGrafter"/>
</dbReference>
<evidence type="ECO:0000256" key="8">
    <source>
        <dbReference type="ARBA" id="ARBA00023319"/>
    </source>
</evidence>
<organism evidence="11 12">
    <name type="scientific">Conger conger</name>
    <name type="common">Conger eel</name>
    <name type="synonym">Muraena conger</name>
    <dbReference type="NCBI Taxonomy" id="82655"/>
    <lineage>
        <taxon>Eukaryota</taxon>
        <taxon>Metazoa</taxon>
        <taxon>Chordata</taxon>
        <taxon>Craniata</taxon>
        <taxon>Vertebrata</taxon>
        <taxon>Euteleostomi</taxon>
        <taxon>Actinopterygii</taxon>
        <taxon>Neopterygii</taxon>
        <taxon>Teleostei</taxon>
        <taxon>Anguilliformes</taxon>
        <taxon>Congridae</taxon>
        <taxon>Conger</taxon>
    </lineage>
</organism>
<evidence type="ECO:0000256" key="2">
    <source>
        <dbReference type="ARBA" id="ARBA00022692"/>
    </source>
</evidence>
<dbReference type="Proteomes" id="UP001152803">
    <property type="component" value="Unassembled WGS sequence"/>
</dbReference>
<evidence type="ECO:0000256" key="4">
    <source>
        <dbReference type="ARBA" id="ARBA00022989"/>
    </source>
</evidence>
<dbReference type="GO" id="GO:0030424">
    <property type="term" value="C:axon"/>
    <property type="evidence" value="ECO:0007669"/>
    <property type="project" value="TreeGrafter"/>
</dbReference>
<dbReference type="Pfam" id="PF07686">
    <property type="entry name" value="V-set"/>
    <property type="match status" value="1"/>
</dbReference>
<dbReference type="InterPro" id="IPR013783">
    <property type="entry name" value="Ig-like_fold"/>
</dbReference>
<evidence type="ECO:0000313" key="12">
    <source>
        <dbReference type="Proteomes" id="UP001152803"/>
    </source>
</evidence>
<proteinExistence type="predicted"/>
<accession>A0A9Q1CUD5</accession>
<keyword evidence="5 9" id="KW-0472">Membrane</keyword>
<keyword evidence="7" id="KW-0325">Glycoprotein</keyword>
<dbReference type="OrthoDB" id="8749387at2759"/>
<evidence type="ECO:0000256" key="9">
    <source>
        <dbReference type="SAM" id="Phobius"/>
    </source>
</evidence>
<dbReference type="PROSITE" id="PS50835">
    <property type="entry name" value="IG_LIKE"/>
    <property type="match status" value="1"/>
</dbReference>
<feature type="domain" description="Ig-like" evidence="10">
    <location>
        <begin position="29"/>
        <end position="145"/>
    </location>
</feature>
<comment type="caution">
    <text evidence="11">The sequence shown here is derived from an EMBL/GenBank/DDBJ whole genome shotgun (WGS) entry which is preliminary data.</text>
</comment>
<feature type="transmembrane region" description="Helical" evidence="9">
    <location>
        <begin position="34"/>
        <end position="57"/>
    </location>
</feature>
<keyword evidence="12" id="KW-1185">Reference proteome</keyword>
<keyword evidence="8" id="KW-0393">Immunoglobulin domain</keyword>
<evidence type="ECO:0000256" key="1">
    <source>
        <dbReference type="ARBA" id="ARBA00004167"/>
    </source>
</evidence>
<evidence type="ECO:0000256" key="5">
    <source>
        <dbReference type="ARBA" id="ARBA00023136"/>
    </source>
</evidence>